<dbReference type="HOGENOM" id="CLU_1346448_0_0_2"/>
<name>K0IH83_NITGG</name>
<keyword evidence="1" id="KW-0472">Membrane</keyword>
<evidence type="ECO:0000313" key="2">
    <source>
        <dbReference type="EMBL" id="AFU59255.1"/>
    </source>
</evidence>
<dbReference type="Proteomes" id="UP000008037">
    <property type="component" value="Chromosome"/>
</dbReference>
<evidence type="ECO:0000256" key="1">
    <source>
        <dbReference type="SAM" id="Phobius"/>
    </source>
</evidence>
<organism evidence="2 3">
    <name type="scientific">Nitrososphaera gargensis (strain Ga9.2)</name>
    <dbReference type="NCBI Taxonomy" id="1237085"/>
    <lineage>
        <taxon>Archaea</taxon>
        <taxon>Nitrososphaerota</taxon>
        <taxon>Nitrososphaeria</taxon>
        <taxon>Nitrososphaerales</taxon>
        <taxon>Nitrososphaeraceae</taxon>
        <taxon>Nitrososphaera</taxon>
    </lineage>
</organism>
<keyword evidence="3" id="KW-1185">Reference proteome</keyword>
<dbReference type="STRING" id="1237085.Ngar_c23290"/>
<sequence length="168" mass="18334">MRRGVWGLILSALAFSVSYAFVEYYIIRDTTFGYNPVLFSLLYPYHFAMAAVFVIAAYGLLCAHVSVKGIVPSLVIAGALFSSMLAIEDFVWFVLRAAAPVHGDANAGKLVVAGEWTTQFMGSVDAHFTAIPNWYFLSIGFSAAALGTTRRRQRQQLTAAASDHLLTT</sequence>
<protein>
    <submittedName>
        <fullName evidence="2">Uncharacterized protein</fullName>
    </submittedName>
</protein>
<dbReference type="BioCyc" id="CNIT1237085:G1324-2327-MONOMER"/>
<evidence type="ECO:0000313" key="3">
    <source>
        <dbReference type="Proteomes" id="UP000008037"/>
    </source>
</evidence>
<accession>K0IH83</accession>
<dbReference type="InParanoid" id="K0IH83"/>
<keyword evidence="1" id="KW-1133">Transmembrane helix</keyword>
<dbReference type="KEGG" id="nga:Ngar_c23290"/>
<dbReference type="RefSeq" id="WP_015019790.1">
    <property type="nucleotide sequence ID" value="NC_018719.1"/>
</dbReference>
<feature type="transmembrane region" description="Helical" evidence="1">
    <location>
        <begin position="44"/>
        <end position="67"/>
    </location>
</feature>
<feature type="transmembrane region" description="Helical" evidence="1">
    <location>
        <begin position="74"/>
        <end position="95"/>
    </location>
</feature>
<gene>
    <name evidence="2" type="ordered locus">Ngar_c23290</name>
</gene>
<proteinExistence type="predicted"/>
<feature type="transmembrane region" description="Helical" evidence="1">
    <location>
        <begin position="126"/>
        <end position="146"/>
    </location>
</feature>
<dbReference type="AlphaFoldDB" id="K0IH83"/>
<dbReference type="EMBL" id="CP002408">
    <property type="protein sequence ID" value="AFU59255.1"/>
    <property type="molecule type" value="Genomic_DNA"/>
</dbReference>
<dbReference type="GeneID" id="13794346"/>
<keyword evidence="1" id="KW-0812">Transmembrane</keyword>
<reference evidence="2 3" key="1">
    <citation type="journal article" date="2012" name="Environ. Microbiol.">
        <title>The genome of the ammonia-oxidizing Candidatus Nitrososphaera gargensis: insights into metabolic versatility and environmental adaptations.</title>
        <authorList>
            <person name="Spang A."/>
            <person name="Poehlein A."/>
            <person name="Offre P."/>
            <person name="Zumbragel S."/>
            <person name="Haider S."/>
            <person name="Rychlik N."/>
            <person name="Nowka B."/>
            <person name="Schmeisser C."/>
            <person name="Lebedeva E.V."/>
            <person name="Rattei T."/>
            <person name="Bohm C."/>
            <person name="Schmid M."/>
            <person name="Galushko A."/>
            <person name="Hatzenpichler R."/>
            <person name="Weinmaier T."/>
            <person name="Daniel R."/>
            <person name="Schleper C."/>
            <person name="Spieck E."/>
            <person name="Streit W."/>
            <person name="Wagner M."/>
        </authorList>
    </citation>
    <scope>NUCLEOTIDE SEQUENCE [LARGE SCALE GENOMIC DNA]</scope>
    <source>
        <strain evidence="3">Ga9.2</strain>
    </source>
</reference>